<protein>
    <recommendedName>
        <fullName evidence="4">HECT domain-containing protein</fullName>
    </recommendedName>
</protein>
<evidence type="ECO:0000313" key="6">
    <source>
        <dbReference type="Proteomes" id="UP001163046"/>
    </source>
</evidence>
<feature type="compositionally biased region" description="Acidic residues" evidence="3">
    <location>
        <begin position="1"/>
        <end position="15"/>
    </location>
</feature>
<feature type="compositionally biased region" description="Polar residues" evidence="3">
    <location>
        <begin position="47"/>
        <end position="56"/>
    </location>
</feature>
<reference evidence="5" key="1">
    <citation type="submission" date="2023-01" db="EMBL/GenBank/DDBJ databases">
        <title>Genome assembly of the deep-sea coral Lophelia pertusa.</title>
        <authorList>
            <person name="Herrera S."/>
            <person name="Cordes E."/>
        </authorList>
    </citation>
    <scope>NUCLEOTIDE SEQUENCE</scope>
    <source>
        <strain evidence="5">USNM1676648</strain>
        <tissue evidence="5">Polyp</tissue>
    </source>
</reference>
<dbReference type="InterPro" id="IPR035983">
    <property type="entry name" value="Hect_E3_ubiquitin_ligase"/>
</dbReference>
<dbReference type="SMART" id="SM00119">
    <property type="entry name" value="HECTc"/>
    <property type="match status" value="1"/>
</dbReference>
<dbReference type="EMBL" id="MU826377">
    <property type="protein sequence ID" value="KAJ7377519.1"/>
    <property type="molecule type" value="Genomic_DNA"/>
</dbReference>
<dbReference type="Gene3D" id="3.30.2410.10">
    <property type="entry name" value="Hect, E3 ligase catalytic domain"/>
    <property type="match status" value="1"/>
</dbReference>
<evidence type="ECO:0000313" key="5">
    <source>
        <dbReference type="EMBL" id="KAJ7377519.1"/>
    </source>
</evidence>
<comment type="caution">
    <text evidence="2">Lacks conserved residue(s) required for the propagation of feature annotation.</text>
</comment>
<dbReference type="Proteomes" id="UP001163046">
    <property type="component" value="Unassembled WGS sequence"/>
</dbReference>
<name>A0A9X0CXY0_9CNID</name>
<proteinExistence type="predicted"/>
<sequence length="582" mass="64660">MDVFTDQEDCSDSSDTDDRPPILSCEQVENTITGQNQEQTGREETNRSAGQNQGQTGREETNRSAGQNQGQTGREETNRTIRSWFPEVTTPISSYSRPVPVVDSQTVQGSDNTRTSNVNFEGYISIKSDTDICQVIRHAQGNLDVAIESLLGQSEQVLDREGASGFDEECLSLGSVKSPALALTQYREQMITGGLRHFININRNSDTLFRDIVGIYKRADQDLRRRPDVTFEGEEGVDAGGPTLEFLWLALSQMKNGDGREISLFEGASHGHLLPIHRTSYLNSGLFYVFGKVVAHSILHGGAGFPGLSPAMARFIADGEPDSASSLVSVDDIPDLKYKDIIEKMLEAKETDDIQQLCFNSLVPVLLDNAGFTGVMLSLENKDIAVHQIMVHEVLLKRKLEVEDIRRGLESLSLITFLSSSPSLCKRVFPSAAEFIIKPEMITSQITLMEEESLNSTNRRNAFNWLHQYINELGERSKMTATTTCDQTIVANTSEPNSIEEITLQSFHDDLPGLADFCQFISGAPIPPQQMIRVRFSDSQKLPVAETCFLWLVLPATHTSFTAFQQNMDIALKFESTGFYIM</sequence>
<feature type="domain" description="HECT" evidence="4">
    <location>
        <begin position="219"/>
        <end position="300"/>
    </location>
</feature>
<dbReference type="OrthoDB" id="5989491at2759"/>
<dbReference type="GO" id="GO:0004842">
    <property type="term" value="F:ubiquitin-protein transferase activity"/>
    <property type="evidence" value="ECO:0007669"/>
    <property type="project" value="InterPro"/>
</dbReference>
<keyword evidence="1 2" id="KW-0833">Ubl conjugation pathway</keyword>
<feature type="region of interest" description="Disordered" evidence="3">
    <location>
        <begin position="1"/>
        <end position="82"/>
    </location>
</feature>
<dbReference type="Pfam" id="PF00632">
    <property type="entry name" value="HECT"/>
    <property type="match status" value="1"/>
</dbReference>
<evidence type="ECO:0000256" key="3">
    <source>
        <dbReference type="SAM" id="MobiDB-lite"/>
    </source>
</evidence>
<dbReference type="InterPro" id="IPR000569">
    <property type="entry name" value="HECT_dom"/>
</dbReference>
<dbReference type="AlphaFoldDB" id="A0A9X0CXY0"/>
<keyword evidence="6" id="KW-1185">Reference proteome</keyword>
<evidence type="ECO:0000256" key="1">
    <source>
        <dbReference type="ARBA" id="ARBA00022786"/>
    </source>
</evidence>
<dbReference type="SUPFAM" id="SSF56204">
    <property type="entry name" value="Hect, E3 ligase catalytic domain"/>
    <property type="match status" value="1"/>
</dbReference>
<accession>A0A9X0CXY0</accession>
<feature type="compositionally biased region" description="Polar residues" evidence="3">
    <location>
        <begin position="27"/>
        <end position="39"/>
    </location>
</feature>
<evidence type="ECO:0000259" key="4">
    <source>
        <dbReference type="PROSITE" id="PS50237"/>
    </source>
</evidence>
<gene>
    <name evidence="5" type="ORF">OS493_028502</name>
</gene>
<evidence type="ECO:0000256" key="2">
    <source>
        <dbReference type="PROSITE-ProRule" id="PRU00104"/>
    </source>
</evidence>
<comment type="caution">
    <text evidence="5">The sequence shown here is derived from an EMBL/GenBank/DDBJ whole genome shotgun (WGS) entry which is preliminary data.</text>
</comment>
<dbReference type="PROSITE" id="PS50237">
    <property type="entry name" value="HECT"/>
    <property type="match status" value="1"/>
</dbReference>
<organism evidence="5 6">
    <name type="scientific">Desmophyllum pertusum</name>
    <dbReference type="NCBI Taxonomy" id="174260"/>
    <lineage>
        <taxon>Eukaryota</taxon>
        <taxon>Metazoa</taxon>
        <taxon>Cnidaria</taxon>
        <taxon>Anthozoa</taxon>
        <taxon>Hexacorallia</taxon>
        <taxon>Scleractinia</taxon>
        <taxon>Caryophylliina</taxon>
        <taxon>Caryophylliidae</taxon>
        <taxon>Desmophyllum</taxon>
    </lineage>
</organism>
<dbReference type="Gene3D" id="3.90.1750.10">
    <property type="entry name" value="Hect, E3 ligase catalytic domains"/>
    <property type="match status" value="1"/>
</dbReference>
<feature type="compositionally biased region" description="Polar residues" evidence="3">
    <location>
        <begin position="63"/>
        <end position="72"/>
    </location>
</feature>